<gene>
    <name evidence="2" type="ORF">P171DRAFT_490786</name>
</gene>
<dbReference type="OrthoDB" id="3598281at2759"/>
<dbReference type="PANTHER" id="PTHR36681">
    <property type="entry name" value="NUCLEAR GTPASE, GERMINAL CENTER-ASSOCIATED, TANDEM DUPLICATE 3"/>
    <property type="match status" value="1"/>
</dbReference>
<feature type="compositionally biased region" description="Basic and acidic residues" evidence="1">
    <location>
        <begin position="851"/>
        <end position="862"/>
    </location>
</feature>
<dbReference type="EMBL" id="MU001511">
    <property type="protein sequence ID" value="KAF2438735.1"/>
    <property type="molecule type" value="Genomic_DNA"/>
</dbReference>
<protein>
    <submittedName>
        <fullName evidence="2">Uncharacterized protein</fullName>
    </submittedName>
</protein>
<dbReference type="AlphaFoldDB" id="A0A9P4P7B7"/>
<organism evidence="2 3">
    <name type="scientific">Karstenula rhodostoma CBS 690.94</name>
    <dbReference type="NCBI Taxonomy" id="1392251"/>
    <lineage>
        <taxon>Eukaryota</taxon>
        <taxon>Fungi</taxon>
        <taxon>Dikarya</taxon>
        <taxon>Ascomycota</taxon>
        <taxon>Pezizomycotina</taxon>
        <taxon>Dothideomycetes</taxon>
        <taxon>Pleosporomycetidae</taxon>
        <taxon>Pleosporales</taxon>
        <taxon>Massarineae</taxon>
        <taxon>Didymosphaeriaceae</taxon>
        <taxon>Karstenula</taxon>
    </lineage>
</organism>
<name>A0A9P4P7B7_9PLEO</name>
<evidence type="ECO:0000313" key="2">
    <source>
        <dbReference type="EMBL" id="KAF2438735.1"/>
    </source>
</evidence>
<comment type="caution">
    <text evidence="2">The sequence shown here is derived from an EMBL/GenBank/DDBJ whole genome shotgun (WGS) entry which is preliminary data.</text>
</comment>
<keyword evidence="3" id="KW-1185">Reference proteome</keyword>
<evidence type="ECO:0000313" key="3">
    <source>
        <dbReference type="Proteomes" id="UP000799764"/>
    </source>
</evidence>
<reference evidence="2" key="1">
    <citation type="journal article" date="2020" name="Stud. Mycol.">
        <title>101 Dothideomycetes genomes: a test case for predicting lifestyles and emergence of pathogens.</title>
        <authorList>
            <person name="Haridas S."/>
            <person name="Albert R."/>
            <person name="Binder M."/>
            <person name="Bloem J."/>
            <person name="Labutti K."/>
            <person name="Salamov A."/>
            <person name="Andreopoulos B."/>
            <person name="Baker S."/>
            <person name="Barry K."/>
            <person name="Bills G."/>
            <person name="Bluhm B."/>
            <person name="Cannon C."/>
            <person name="Castanera R."/>
            <person name="Culley D."/>
            <person name="Daum C."/>
            <person name="Ezra D."/>
            <person name="Gonzalez J."/>
            <person name="Henrissat B."/>
            <person name="Kuo A."/>
            <person name="Liang C."/>
            <person name="Lipzen A."/>
            <person name="Lutzoni F."/>
            <person name="Magnuson J."/>
            <person name="Mondo S."/>
            <person name="Nolan M."/>
            <person name="Ohm R."/>
            <person name="Pangilinan J."/>
            <person name="Park H.-J."/>
            <person name="Ramirez L."/>
            <person name="Alfaro M."/>
            <person name="Sun H."/>
            <person name="Tritt A."/>
            <person name="Yoshinaga Y."/>
            <person name="Zwiers L.-H."/>
            <person name="Turgeon B."/>
            <person name="Goodwin S."/>
            <person name="Spatafora J."/>
            <person name="Crous P."/>
            <person name="Grigoriev I."/>
        </authorList>
    </citation>
    <scope>NUCLEOTIDE SEQUENCE</scope>
    <source>
        <strain evidence="2">CBS 690.94</strain>
    </source>
</reference>
<proteinExistence type="predicted"/>
<dbReference type="Gene3D" id="3.40.50.300">
    <property type="entry name" value="P-loop containing nucleotide triphosphate hydrolases"/>
    <property type="match status" value="1"/>
</dbReference>
<sequence length="862" mass="97677">MEQAAAKVITLLQDQAYEDIEEISALLKKILQLKPGPEKPHWSYALVGKHGEGKSTVTNCLLGRHNLAGVSKGTKSCTQFATEYRYKVDAADETDMSDVTIAFFDNATLEANMEENVMRYRRVHHQRDEEVDESDDESLEPALTREITKHDVNLSIEAHKVFRLIVKGDKQSEEELEEYLKTSDSFTDGTLVTFLLRKQRERLDALGVDVNNTVTYHNVPDKLVPGSEKGTMDITAVRKEAEALAPLVKLVTVVTGGMLLRYGLVLLDIPGYGDLNQARIASANAHRRGAHGEIIIGSAPRIEDSEDLDGQIHRSRKAHGDRNTILVMNQIDKAYDVPDYGALLNEIQENKDSPFAELHEALKAADNDDADGDYEVYIAETAQCAMVRQFAEPTEDALKQRHGGRISVFSVVASAAHEWLDEYRAEDPTWGPYMSGIPHLKRGLLSLTAEQKLQIYYEHYFRILPNLVDDVQRILKKTAAKTKVLSWTRRSLKQCFQKAIRSSRAAKESNSISVVQPIYEDYEKIAVTKRIKALIGVWGDSTVVRFQTFLHTLVCKGIPISYASVAYRDREGINWNRDLLETMERPTSSTHAYVSQEAHLSDWKIGMMSRSAEISNAITSPITDLWALVDDIIATSAVPPALKKRTLTAWRKVENEIRDMVNRFPSQLTAAINAIYTEVTTEEDIECMIAKMNDPAYGAAAFQRRGRRVYERQRQSLVKSLCTPNFDGKSFVDRFEDNAMQKMNARIAQVSETFIAAVDAKLKAFIRITKQFVETDVYNTAPHVAARKILQNWLPEFQQLLLNCQRQFPDQEYQQEVQLMGSLKHMRPSEEEESPMKKVKVENEDEIETAQSREDRYCTNQM</sequence>
<dbReference type="Proteomes" id="UP000799764">
    <property type="component" value="Unassembled WGS sequence"/>
</dbReference>
<feature type="region of interest" description="Disordered" evidence="1">
    <location>
        <begin position="825"/>
        <end position="862"/>
    </location>
</feature>
<dbReference type="InterPro" id="IPR027417">
    <property type="entry name" value="P-loop_NTPase"/>
</dbReference>
<evidence type="ECO:0000256" key="1">
    <source>
        <dbReference type="SAM" id="MobiDB-lite"/>
    </source>
</evidence>
<dbReference type="PANTHER" id="PTHR36681:SF3">
    <property type="entry name" value="NUCLEAR GTPASE, GERMINAL CENTER-ASSOCIATED, TANDEM DUPLICATE 3"/>
    <property type="match status" value="1"/>
</dbReference>
<accession>A0A9P4P7B7</accession>
<dbReference type="SUPFAM" id="SSF52540">
    <property type="entry name" value="P-loop containing nucleoside triphosphate hydrolases"/>
    <property type="match status" value="1"/>
</dbReference>